<accession>A0ABQ3W4I8</accession>
<organism evidence="2 3">
    <name type="scientific">Lentilactobacillus fungorum</name>
    <dbReference type="NCBI Taxonomy" id="2201250"/>
    <lineage>
        <taxon>Bacteria</taxon>
        <taxon>Bacillati</taxon>
        <taxon>Bacillota</taxon>
        <taxon>Bacilli</taxon>
        <taxon>Lactobacillales</taxon>
        <taxon>Lactobacillaceae</taxon>
        <taxon>Lentilactobacillus</taxon>
    </lineage>
</organism>
<dbReference type="EMBL" id="BNJR01000021">
    <property type="protein sequence ID" value="GHP15166.1"/>
    <property type="molecule type" value="Genomic_DNA"/>
</dbReference>
<protein>
    <submittedName>
        <fullName evidence="2">Uncharacterized protein</fullName>
    </submittedName>
</protein>
<gene>
    <name evidence="2" type="ORF">YK48G_25910</name>
</gene>
<evidence type="ECO:0000313" key="3">
    <source>
        <dbReference type="Proteomes" id="UP000604765"/>
    </source>
</evidence>
<sequence>MTSLMILAANLVPKENFPLDKTLMSHSIIGNLITSIIMIAFIALIAWIVYEAFDEKKE</sequence>
<feature type="transmembrane region" description="Helical" evidence="1">
    <location>
        <begin position="28"/>
        <end position="50"/>
    </location>
</feature>
<name>A0ABQ3W4I8_9LACO</name>
<proteinExistence type="predicted"/>
<evidence type="ECO:0000313" key="2">
    <source>
        <dbReference type="EMBL" id="GHP15166.1"/>
    </source>
</evidence>
<dbReference type="Proteomes" id="UP000604765">
    <property type="component" value="Unassembled WGS sequence"/>
</dbReference>
<reference evidence="2 3" key="1">
    <citation type="journal article" date="2021" name="Int. J. Syst. Evol. Microbiol.">
        <title>Lentilactobacillus fungorum sp. nov., isolated from spent mushroom substrates.</title>
        <authorList>
            <person name="Tohno M."/>
            <person name="Tanizawa Y."/>
            <person name="Kojima Y."/>
            <person name="Sakamoto M."/>
            <person name="Ohkuma M."/>
            <person name="Kobayashi H."/>
        </authorList>
    </citation>
    <scope>NUCLEOTIDE SEQUENCE [LARGE SCALE GENOMIC DNA]</scope>
    <source>
        <strain evidence="2 3">YK48G</strain>
    </source>
</reference>
<keyword evidence="3" id="KW-1185">Reference proteome</keyword>
<keyword evidence="1" id="KW-0472">Membrane</keyword>
<keyword evidence="1" id="KW-0812">Transmembrane</keyword>
<comment type="caution">
    <text evidence="2">The sequence shown here is derived from an EMBL/GenBank/DDBJ whole genome shotgun (WGS) entry which is preliminary data.</text>
</comment>
<keyword evidence="1" id="KW-1133">Transmembrane helix</keyword>
<evidence type="ECO:0000256" key="1">
    <source>
        <dbReference type="SAM" id="Phobius"/>
    </source>
</evidence>